<feature type="transmembrane region" description="Helical" evidence="2">
    <location>
        <begin position="9"/>
        <end position="28"/>
    </location>
</feature>
<keyword evidence="2" id="KW-0812">Transmembrane</keyword>
<name>A0A1J4U9F6_9BACT</name>
<protein>
    <submittedName>
        <fullName evidence="3">Uncharacterized protein</fullName>
    </submittedName>
</protein>
<gene>
    <name evidence="3" type="ORF">AUJ23_01250</name>
</gene>
<evidence type="ECO:0000313" key="3">
    <source>
        <dbReference type="EMBL" id="OIO19929.1"/>
    </source>
</evidence>
<dbReference type="EMBL" id="MNVC01000014">
    <property type="protein sequence ID" value="OIO19929.1"/>
    <property type="molecule type" value="Genomic_DNA"/>
</dbReference>
<feature type="compositionally biased region" description="Polar residues" evidence="1">
    <location>
        <begin position="44"/>
        <end position="61"/>
    </location>
</feature>
<dbReference type="STRING" id="1805238.AUJ23_01250"/>
<reference evidence="3 4" key="1">
    <citation type="journal article" date="2016" name="Environ. Microbiol.">
        <title>Genomic resolution of a cold subsurface aquifer community provides metabolic insights for novel microbes adapted to high CO concentrations.</title>
        <authorList>
            <person name="Probst A.J."/>
            <person name="Castelle C.J."/>
            <person name="Singh A."/>
            <person name="Brown C.T."/>
            <person name="Anantharaman K."/>
            <person name="Sharon I."/>
            <person name="Hug L.A."/>
            <person name="Burstein D."/>
            <person name="Emerson J.B."/>
            <person name="Thomas B.C."/>
            <person name="Banfield J.F."/>
        </authorList>
    </citation>
    <scope>NUCLEOTIDE SEQUENCE [LARGE SCALE GENOMIC DNA]</scope>
    <source>
        <strain evidence="3">CG1_02_32_51</strain>
    </source>
</reference>
<comment type="caution">
    <text evidence="3">The sequence shown here is derived from an EMBL/GenBank/DDBJ whole genome shotgun (WGS) entry which is preliminary data.</text>
</comment>
<dbReference type="AlphaFoldDB" id="A0A1J4U9F6"/>
<sequence>MNLNKKKIFWLDIIFFVVLLLVGGYFFYKSAPPATAPEDDGGVVTSTGKVDVSTGTVSTSLPEGVTVEDLSDVER</sequence>
<feature type="region of interest" description="Disordered" evidence="1">
    <location>
        <begin position="34"/>
        <end position="75"/>
    </location>
</feature>
<organism evidence="3 4">
    <name type="scientific">Candidatus Magasanikbacteria bacterium CG1_02_32_51</name>
    <dbReference type="NCBI Taxonomy" id="1805238"/>
    <lineage>
        <taxon>Bacteria</taxon>
        <taxon>Candidatus Magasanikiibacteriota</taxon>
    </lineage>
</organism>
<accession>A0A1J4U9F6</accession>
<keyword evidence="2" id="KW-0472">Membrane</keyword>
<evidence type="ECO:0000256" key="2">
    <source>
        <dbReference type="SAM" id="Phobius"/>
    </source>
</evidence>
<evidence type="ECO:0000256" key="1">
    <source>
        <dbReference type="SAM" id="MobiDB-lite"/>
    </source>
</evidence>
<evidence type="ECO:0000313" key="4">
    <source>
        <dbReference type="Proteomes" id="UP000181941"/>
    </source>
</evidence>
<keyword evidence="2" id="KW-1133">Transmembrane helix</keyword>
<dbReference type="Proteomes" id="UP000181941">
    <property type="component" value="Unassembled WGS sequence"/>
</dbReference>
<proteinExistence type="predicted"/>